<dbReference type="EMBL" id="QFGA01000001">
    <property type="protein sequence ID" value="TEB07851.1"/>
    <property type="molecule type" value="Genomic_DNA"/>
</dbReference>
<dbReference type="AlphaFoldDB" id="A0A4Y7RGE6"/>
<dbReference type="EC" id="3.1.26.11" evidence="2"/>
<feature type="domain" description="Metallo-beta-lactamase" evidence="1">
    <location>
        <begin position="26"/>
        <end position="250"/>
    </location>
</feature>
<dbReference type="InterPro" id="IPR041712">
    <property type="entry name" value="DHPS-like_MBL-fold"/>
</dbReference>
<name>A0A4Y7RGE6_9FIRM</name>
<dbReference type="PANTHER" id="PTHR13754">
    <property type="entry name" value="METALLO-BETA-LACTAMASE SUPERFAMILY PROTEIN"/>
    <property type="match status" value="1"/>
</dbReference>
<dbReference type="RefSeq" id="WP_190239637.1">
    <property type="nucleotide sequence ID" value="NZ_QFGA01000001.1"/>
</dbReference>
<dbReference type="SUPFAM" id="SSF56281">
    <property type="entry name" value="Metallo-hydrolase/oxidoreductase"/>
    <property type="match status" value="1"/>
</dbReference>
<evidence type="ECO:0000259" key="1">
    <source>
        <dbReference type="SMART" id="SM00849"/>
    </source>
</evidence>
<reference evidence="2 3" key="1">
    <citation type="journal article" date="2018" name="Environ. Microbiol.">
        <title>Novel energy conservation strategies and behaviour of Pelotomaculum schinkii driving syntrophic propionate catabolism.</title>
        <authorList>
            <person name="Hidalgo-Ahumada C.A.P."/>
            <person name="Nobu M.K."/>
            <person name="Narihiro T."/>
            <person name="Tamaki H."/>
            <person name="Liu W.T."/>
            <person name="Kamagata Y."/>
            <person name="Stams A.J.M."/>
            <person name="Imachi H."/>
            <person name="Sousa D.Z."/>
        </authorList>
    </citation>
    <scope>NUCLEOTIDE SEQUENCE [LARGE SCALE GENOMIC DNA]</scope>
    <source>
        <strain evidence="2 3">HH</strain>
    </source>
</reference>
<dbReference type="Proteomes" id="UP000298324">
    <property type="component" value="Unassembled WGS sequence"/>
</dbReference>
<comment type="caution">
    <text evidence="2">The sequence shown here is derived from an EMBL/GenBank/DDBJ whole genome shotgun (WGS) entry which is preliminary data.</text>
</comment>
<sequence>MPNTVLEITVLSENTVGAPLGLAGEWGLAMLVETAGKKFLFDTGERGALLENAAALGVGLNSVDALVMSHGHYDHSGGMQAFLRLRGRLPVYAHPDFFTFHYDNRDKPRYIGVPFCKEALTSLGADFILTHGPRELIPGVWISGEIPRKTDFEKGDSSLICLDNNGNQVPDALHDDMSLYCVVPGGLVIILGCAHAGLVNIIEHAREVTGVSKVYGIIGGTHLGPAPVSQQEATINFLQSLELQFIAPNHCTGQPMMARLAGIFGSRFHFAPAGAKFIFSTND</sequence>
<protein>
    <submittedName>
        <fullName evidence="2">Ribonuclease BN</fullName>
        <ecNumber evidence="2">3.1.26.11</ecNumber>
    </submittedName>
</protein>
<evidence type="ECO:0000313" key="2">
    <source>
        <dbReference type="EMBL" id="TEB07851.1"/>
    </source>
</evidence>
<dbReference type="SMART" id="SM00849">
    <property type="entry name" value="Lactamase_B"/>
    <property type="match status" value="1"/>
</dbReference>
<dbReference type="CDD" id="cd07713">
    <property type="entry name" value="DHPS-like_MBL-fold"/>
    <property type="match status" value="1"/>
</dbReference>
<keyword evidence="2" id="KW-0378">Hydrolase</keyword>
<proteinExistence type="predicted"/>
<dbReference type="InterPro" id="IPR001279">
    <property type="entry name" value="Metallo-B-lactamas"/>
</dbReference>
<dbReference type="InterPro" id="IPR036866">
    <property type="entry name" value="RibonucZ/Hydroxyglut_hydro"/>
</dbReference>
<dbReference type="Pfam" id="PF00753">
    <property type="entry name" value="Lactamase_B"/>
    <property type="match status" value="1"/>
</dbReference>
<accession>A0A4Y7RGE6</accession>
<gene>
    <name evidence="2" type="primary">rbn</name>
    <name evidence="2" type="ORF">Psch_01406</name>
</gene>
<organism evidence="2 3">
    <name type="scientific">Pelotomaculum schinkii</name>
    <dbReference type="NCBI Taxonomy" id="78350"/>
    <lineage>
        <taxon>Bacteria</taxon>
        <taxon>Bacillati</taxon>
        <taxon>Bacillota</taxon>
        <taxon>Clostridia</taxon>
        <taxon>Eubacteriales</taxon>
        <taxon>Desulfotomaculaceae</taxon>
        <taxon>Pelotomaculum</taxon>
    </lineage>
</organism>
<dbReference type="GO" id="GO:0016740">
    <property type="term" value="F:transferase activity"/>
    <property type="evidence" value="ECO:0007669"/>
    <property type="project" value="TreeGrafter"/>
</dbReference>
<dbReference type="Gene3D" id="3.60.15.10">
    <property type="entry name" value="Ribonuclease Z/Hydroxyacylglutathione hydrolase-like"/>
    <property type="match status" value="1"/>
</dbReference>
<evidence type="ECO:0000313" key="3">
    <source>
        <dbReference type="Proteomes" id="UP000298324"/>
    </source>
</evidence>
<dbReference type="PANTHER" id="PTHR13754:SF13">
    <property type="entry name" value="METALLO-BETA-LACTAMASE SUPERFAMILY PROTEIN (AFU_ORTHOLOGUE AFUA_3G07630)"/>
    <property type="match status" value="1"/>
</dbReference>
<dbReference type="GO" id="GO:0042781">
    <property type="term" value="F:3'-tRNA processing endoribonuclease activity"/>
    <property type="evidence" value="ECO:0007669"/>
    <property type="project" value="UniProtKB-EC"/>
</dbReference>
<keyword evidence="3" id="KW-1185">Reference proteome</keyword>
<dbReference type="InterPro" id="IPR052926">
    <property type="entry name" value="Metallo-beta-lactamase_dom"/>
</dbReference>